<gene>
    <name evidence="1" type="primary">ORF91874</name>
</gene>
<protein>
    <submittedName>
        <fullName evidence="1">Uncharacterized protein</fullName>
    </submittedName>
</protein>
<sequence>MGTLCSKLNKELEGQMQSRTDFTTSGDLKFTTLKQSFRYTKHVLEHISSMDLRLAKQKVYGLNGRL</sequence>
<name>A0A0B7A3H6_9EUPU</name>
<dbReference type="EMBL" id="HACG01027756">
    <property type="protein sequence ID" value="CEK74621.1"/>
    <property type="molecule type" value="Transcribed_RNA"/>
</dbReference>
<accession>A0A0B7A3H6</accession>
<organism evidence="1">
    <name type="scientific">Arion vulgaris</name>
    <dbReference type="NCBI Taxonomy" id="1028688"/>
    <lineage>
        <taxon>Eukaryota</taxon>
        <taxon>Metazoa</taxon>
        <taxon>Spiralia</taxon>
        <taxon>Lophotrochozoa</taxon>
        <taxon>Mollusca</taxon>
        <taxon>Gastropoda</taxon>
        <taxon>Heterobranchia</taxon>
        <taxon>Euthyneura</taxon>
        <taxon>Panpulmonata</taxon>
        <taxon>Eupulmonata</taxon>
        <taxon>Stylommatophora</taxon>
        <taxon>Helicina</taxon>
        <taxon>Arionoidea</taxon>
        <taxon>Arionidae</taxon>
        <taxon>Arion</taxon>
    </lineage>
</organism>
<dbReference type="AlphaFoldDB" id="A0A0B7A3H6"/>
<proteinExistence type="predicted"/>
<reference evidence="1" key="1">
    <citation type="submission" date="2014-12" db="EMBL/GenBank/DDBJ databases">
        <title>Insight into the proteome of Arion vulgaris.</title>
        <authorList>
            <person name="Aradska J."/>
            <person name="Bulat T."/>
            <person name="Smidak R."/>
            <person name="Sarate P."/>
            <person name="Gangsoo J."/>
            <person name="Sialana F."/>
            <person name="Bilban M."/>
            <person name="Lubec G."/>
        </authorList>
    </citation>
    <scope>NUCLEOTIDE SEQUENCE</scope>
    <source>
        <tissue evidence="1">Skin</tissue>
    </source>
</reference>
<evidence type="ECO:0000313" key="1">
    <source>
        <dbReference type="EMBL" id="CEK74621.1"/>
    </source>
</evidence>